<proteinExistence type="predicted"/>
<keyword evidence="1" id="KW-0812">Transmembrane</keyword>
<feature type="transmembrane region" description="Helical" evidence="1">
    <location>
        <begin position="25"/>
        <end position="44"/>
    </location>
</feature>
<dbReference type="OrthoDB" id="204675at2157"/>
<evidence type="ECO:0000313" key="4">
    <source>
        <dbReference type="Proteomes" id="UP000183894"/>
    </source>
</evidence>
<dbReference type="InterPro" id="IPR005182">
    <property type="entry name" value="YdbS-like_PH"/>
</dbReference>
<dbReference type="Proteomes" id="UP000183894">
    <property type="component" value="Unassembled WGS sequence"/>
</dbReference>
<dbReference type="PANTHER" id="PTHR37938:SF1">
    <property type="entry name" value="BLL0215 PROTEIN"/>
    <property type="match status" value="1"/>
</dbReference>
<reference evidence="3 4" key="1">
    <citation type="submission" date="2016-10" db="EMBL/GenBank/DDBJ databases">
        <authorList>
            <person name="de Groot N.N."/>
        </authorList>
    </citation>
    <scope>NUCLEOTIDE SEQUENCE [LARGE SCALE GENOMIC DNA]</scope>
    <source>
        <strain evidence="3 4">CDM_5</strain>
    </source>
</reference>
<dbReference type="RefSeq" id="WP_074792362.1">
    <property type="nucleotide sequence ID" value="NZ_FOAD01000001.1"/>
</dbReference>
<dbReference type="Pfam" id="PF03703">
    <property type="entry name" value="bPH_2"/>
    <property type="match status" value="1"/>
</dbReference>
<evidence type="ECO:0000259" key="2">
    <source>
        <dbReference type="Pfam" id="PF03703"/>
    </source>
</evidence>
<protein>
    <submittedName>
        <fullName evidence="3">PH domain-containing protein</fullName>
    </submittedName>
</protein>
<dbReference type="AlphaFoldDB" id="A0A1H7IJ54"/>
<gene>
    <name evidence="3" type="ORF">SAMN04488691_101918</name>
</gene>
<sequence>MSDIEWLGETDEAVVWDGRPRIQTVIPAVVAAVVILAGAALVAVQVNQPLFALVGVLGVVAPVWSYLRVVNTRYVVTTEALYKKTGVLSRNVRRVSLDRIQNSTLSQDITGSLFGYGTISAEAAGGGAIRFQKVNDPHEVRAEIDRHLDRDEIPGTVEQWTAVLEEVRALRAAVE</sequence>
<evidence type="ECO:0000256" key="1">
    <source>
        <dbReference type="SAM" id="Phobius"/>
    </source>
</evidence>
<accession>A0A1H7IJ54</accession>
<evidence type="ECO:0000313" key="3">
    <source>
        <dbReference type="EMBL" id="SEK62573.1"/>
    </source>
</evidence>
<keyword evidence="1" id="KW-1133">Transmembrane helix</keyword>
<feature type="domain" description="YdbS-like PH" evidence="2">
    <location>
        <begin position="71"/>
        <end position="144"/>
    </location>
</feature>
<name>A0A1H7IJ54_HALLR</name>
<dbReference type="PANTHER" id="PTHR37938">
    <property type="entry name" value="BLL0215 PROTEIN"/>
    <property type="match status" value="1"/>
</dbReference>
<feature type="transmembrane region" description="Helical" evidence="1">
    <location>
        <begin position="50"/>
        <end position="67"/>
    </location>
</feature>
<keyword evidence="1" id="KW-0472">Membrane</keyword>
<dbReference type="EMBL" id="FOAD01000001">
    <property type="protein sequence ID" value="SEK62573.1"/>
    <property type="molecule type" value="Genomic_DNA"/>
</dbReference>
<organism evidence="3 4">
    <name type="scientific">Haloferax larsenii</name>
    <dbReference type="NCBI Taxonomy" id="302484"/>
    <lineage>
        <taxon>Archaea</taxon>
        <taxon>Methanobacteriati</taxon>
        <taxon>Methanobacteriota</taxon>
        <taxon>Stenosarchaea group</taxon>
        <taxon>Halobacteria</taxon>
        <taxon>Halobacteriales</taxon>
        <taxon>Haloferacaceae</taxon>
        <taxon>Haloferax</taxon>
    </lineage>
</organism>